<dbReference type="InterPro" id="IPR045229">
    <property type="entry name" value="TPP_enz"/>
</dbReference>
<evidence type="ECO:0000256" key="7">
    <source>
        <dbReference type="ARBA" id="ARBA00023052"/>
    </source>
</evidence>
<dbReference type="Pfam" id="PF02775">
    <property type="entry name" value="TPP_enzyme_C"/>
    <property type="match status" value="1"/>
</dbReference>
<dbReference type="InterPro" id="IPR012001">
    <property type="entry name" value="Thiamin_PyroP_enz_TPP-bd_dom"/>
</dbReference>
<evidence type="ECO:0000313" key="16">
    <source>
        <dbReference type="Proteomes" id="UP001190465"/>
    </source>
</evidence>
<evidence type="ECO:0000256" key="1">
    <source>
        <dbReference type="ARBA" id="ARBA00004974"/>
    </source>
</evidence>
<keyword evidence="16" id="KW-1185">Reference proteome</keyword>
<dbReference type="Gene3D" id="3.40.50.1220">
    <property type="entry name" value="TPP-binding domain"/>
    <property type="match status" value="1"/>
</dbReference>
<dbReference type="InterPro" id="IPR029061">
    <property type="entry name" value="THDP-binding"/>
</dbReference>
<evidence type="ECO:0000313" key="15">
    <source>
        <dbReference type="EMBL" id="CAJ1502689.1"/>
    </source>
</evidence>
<feature type="domain" description="Thiamine pyrophosphate enzyme TPP-binding" evidence="13">
    <location>
        <begin position="375"/>
        <end position="523"/>
    </location>
</feature>
<organism evidence="15 16">
    <name type="scientific">[Mycobacterium] burgundiense</name>
    <dbReference type="NCBI Taxonomy" id="3064286"/>
    <lineage>
        <taxon>Bacteria</taxon>
        <taxon>Bacillati</taxon>
        <taxon>Actinomycetota</taxon>
        <taxon>Actinomycetes</taxon>
        <taxon>Mycobacteriales</taxon>
        <taxon>Mycobacteriaceae</taxon>
        <taxon>Mycolicibacterium</taxon>
    </lineage>
</organism>
<keyword evidence="5" id="KW-0285">Flavoprotein</keyword>
<dbReference type="Pfam" id="PF02776">
    <property type="entry name" value="TPP_enzyme_N"/>
    <property type="match status" value="1"/>
</dbReference>
<feature type="domain" description="Thiamine pyrophosphate enzyme central" evidence="12">
    <location>
        <begin position="196"/>
        <end position="303"/>
    </location>
</feature>
<accession>A0ABM9LPS1</accession>
<dbReference type="PANTHER" id="PTHR18968:SF167">
    <property type="entry name" value="ACETOLACTATE SYNTHASE LARGE SUBUNIT ILVB2-RELATED"/>
    <property type="match status" value="1"/>
</dbReference>
<name>A0ABM9LPS1_9MYCO</name>
<dbReference type="PANTHER" id="PTHR18968">
    <property type="entry name" value="THIAMINE PYROPHOSPHATE ENZYMES"/>
    <property type="match status" value="1"/>
</dbReference>
<evidence type="ECO:0000256" key="6">
    <source>
        <dbReference type="ARBA" id="ARBA00022827"/>
    </source>
</evidence>
<dbReference type="EMBL" id="OY726397">
    <property type="protein sequence ID" value="CAJ1502689.1"/>
    <property type="molecule type" value="Genomic_DNA"/>
</dbReference>
<proteinExistence type="inferred from homology"/>
<dbReference type="Proteomes" id="UP001190465">
    <property type="component" value="Chromosome"/>
</dbReference>
<gene>
    <name evidence="15" type="ORF">MU0053_002248</name>
</gene>
<evidence type="ECO:0000256" key="9">
    <source>
        <dbReference type="ARBA" id="ARBA00048670"/>
    </source>
</evidence>
<evidence type="ECO:0000256" key="10">
    <source>
        <dbReference type="RuleBase" id="RU362132"/>
    </source>
</evidence>
<dbReference type="InterPro" id="IPR012000">
    <property type="entry name" value="Thiamin_PyroP_enz_cen_dom"/>
</dbReference>
<keyword evidence="8" id="KW-0100">Branched-chain amino acid biosynthesis</keyword>
<comment type="pathway">
    <text evidence="1">Amino-acid biosynthesis; L-isoleucine biosynthesis; L-isoleucine from 2-oxobutanoate: step 1/4.</text>
</comment>
<dbReference type="Gene3D" id="3.40.50.970">
    <property type="match status" value="2"/>
</dbReference>
<evidence type="ECO:0000256" key="4">
    <source>
        <dbReference type="ARBA" id="ARBA00013145"/>
    </source>
</evidence>
<evidence type="ECO:0000256" key="5">
    <source>
        <dbReference type="ARBA" id="ARBA00022630"/>
    </source>
</evidence>
<keyword evidence="8" id="KW-0028">Amino-acid biosynthesis</keyword>
<dbReference type="SUPFAM" id="SSF52518">
    <property type="entry name" value="Thiamin diphosphate-binding fold (THDP-binding)"/>
    <property type="match status" value="2"/>
</dbReference>
<keyword evidence="11" id="KW-0812">Transmembrane</keyword>
<keyword evidence="6" id="KW-0274">FAD</keyword>
<dbReference type="CDD" id="cd00568">
    <property type="entry name" value="TPP_enzymes"/>
    <property type="match status" value="1"/>
</dbReference>
<evidence type="ECO:0000256" key="2">
    <source>
        <dbReference type="ARBA" id="ARBA00005025"/>
    </source>
</evidence>
<dbReference type="CDD" id="cd07035">
    <property type="entry name" value="TPP_PYR_POX_like"/>
    <property type="match status" value="1"/>
</dbReference>
<evidence type="ECO:0000259" key="13">
    <source>
        <dbReference type="Pfam" id="PF02775"/>
    </source>
</evidence>
<comment type="similarity">
    <text evidence="3 10">Belongs to the TPP enzyme family.</text>
</comment>
<keyword evidence="11" id="KW-1133">Transmembrane helix</keyword>
<sequence>MSASIRVADHIFAHLAGGGVSHVFGVDGADIEDLFDAAHFCTEVTAVPAQHEFSAAAMAAGYSRSGAGLGVVMTSSGGAALNVVPGLAEALSSGVPVLALIGQPSATSGPHGTADPLRAETVFSAVSVFCERVGEPADILTALPRAIIAACAGGPAVLLLPKDIQQSMLDPAGLRRHRDNGHAPRPRIGDPHPLTRALRHARGPVTIIAGGQVARDDARAELEGLRAVLRAGVACVPDAKDVAGCGSPSDLGVTGVVGHPSVAEAVADSALCLLVGTRLPPMARAGLDAALRSTRIVSLGSAPPHWPCTHVHTDDLQISLAQVRRALAGRRVGAADPMPHTELTPPPYDGAGVRYRPAMQVLDRVLPDDVNVVVDTGNAGAAALHYLPARRGGRFLVALGMAGMGYSFGAAIGMAIGRRRRTVVIAGDGAFYRHGMEVHTAIEHRLPVTFVLFNNNAHAMCATRERLHFGDQHSYNRFRPSRLGAGLSSMFPELSAVDVSELDALAPALTAALAADGPSVVSVECSADEIPPFAPFLAAVEQPPIGARAVPGGHELVAVRASA</sequence>
<keyword evidence="7 10" id="KW-0786">Thiamine pyrophosphate</keyword>
<evidence type="ECO:0000256" key="11">
    <source>
        <dbReference type="SAM" id="Phobius"/>
    </source>
</evidence>
<comment type="pathway">
    <text evidence="2">Amino-acid biosynthesis; L-valine biosynthesis; L-valine from pyruvate: step 1/4.</text>
</comment>
<dbReference type="EC" id="2.2.1.6" evidence="4"/>
<dbReference type="InterPro" id="IPR029035">
    <property type="entry name" value="DHS-like_NAD/FAD-binding_dom"/>
</dbReference>
<keyword evidence="11" id="KW-0472">Membrane</keyword>
<comment type="catalytic activity">
    <reaction evidence="9">
        <text>2 pyruvate + H(+) = (2S)-2-acetolactate + CO2</text>
        <dbReference type="Rhea" id="RHEA:25249"/>
        <dbReference type="ChEBI" id="CHEBI:15361"/>
        <dbReference type="ChEBI" id="CHEBI:15378"/>
        <dbReference type="ChEBI" id="CHEBI:16526"/>
        <dbReference type="ChEBI" id="CHEBI:58476"/>
        <dbReference type="EC" id="2.2.1.6"/>
    </reaction>
</comment>
<reference evidence="15 16" key="1">
    <citation type="submission" date="2023-08" db="EMBL/GenBank/DDBJ databases">
        <authorList>
            <person name="Folkvardsen B D."/>
            <person name="Norman A."/>
        </authorList>
    </citation>
    <scope>NUCLEOTIDE SEQUENCE [LARGE SCALE GENOMIC DNA]</scope>
    <source>
        <strain evidence="15 16">Mu0053</strain>
    </source>
</reference>
<dbReference type="SUPFAM" id="SSF52467">
    <property type="entry name" value="DHS-like NAD/FAD-binding domain"/>
    <property type="match status" value="1"/>
</dbReference>
<protein>
    <recommendedName>
        <fullName evidence="4">acetolactate synthase</fullName>
        <ecNumber evidence="4">2.2.1.6</ecNumber>
    </recommendedName>
</protein>
<feature type="domain" description="Thiamine pyrophosphate enzyme N-terminal TPP-binding" evidence="14">
    <location>
        <begin position="6"/>
        <end position="112"/>
    </location>
</feature>
<dbReference type="InterPro" id="IPR011766">
    <property type="entry name" value="TPP_enzyme_TPP-bd"/>
</dbReference>
<evidence type="ECO:0000259" key="14">
    <source>
        <dbReference type="Pfam" id="PF02776"/>
    </source>
</evidence>
<evidence type="ECO:0000256" key="8">
    <source>
        <dbReference type="ARBA" id="ARBA00023304"/>
    </source>
</evidence>
<evidence type="ECO:0000256" key="3">
    <source>
        <dbReference type="ARBA" id="ARBA00007812"/>
    </source>
</evidence>
<dbReference type="Pfam" id="PF00205">
    <property type="entry name" value="TPP_enzyme_M"/>
    <property type="match status" value="1"/>
</dbReference>
<feature type="transmembrane region" description="Helical" evidence="11">
    <location>
        <begin position="395"/>
        <end position="416"/>
    </location>
</feature>
<evidence type="ECO:0000259" key="12">
    <source>
        <dbReference type="Pfam" id="PF00205"/>
    </source>
</evidence>
<dbReference type="RefSeq" id="WP_308482392.1">
    <property type="nucleotide sequence ID" value="NZ_OY726397.1"/>
</dbReference>